<dbReference type="InterPro" id="IPR003439">
    <property type="entry name" value="ABC_transporter-like_ATP-bd"/>
</dbReference>
<accession>A0A429ZY03</accession>
<evidence type="ECO:0000256" key="2">
    <source>
        <dbReference type="ARBA" id="ARBA00022448"/>
    </source>
</evidence>
<evidence type="ECO:0000256" key="7">
    <source>
        <dbReference type="ARBA" id="ARBA00022970"/>
    </source>
</evidence>
<dbReference type="GO" id="GO:0005886">
    <property type="term" value="C:plasma membrane"/>
    <property type="evidence" value="ECO:0007669"/>
    <property type="project" value="UniProtKB-ARBA"/>
</dbReference>
<evidence type="ECO:0000256" key="9">
    <source>
        <dbReference type="ARBA" id="ARBA00049360"/>
    </source>
</evidence>
<evidence type="ECO:0000313" key="12">
    <source>
        <dbReference type="EMBL" id="RST98790.1"/>
    </source>
</evidence>
<dbReference type="PANTHER" id="PTHR43166">
    <property type="entry name" value="AMINO ACID IMPORT ATP-BINDING PROTEIN"/>
    <property type="match status" value="1"/>
</dbReference>
<evidence type="ECO:0000256" key="6">
    <source>
        <dbReference type="ARBA" id="ARBA00022967"/>
    </source>
</evidence>
<dbReference type="RefSeq" id="WP_125984046.1">
    <property type="nucleotide sequence ID" value="NZ_NGJS01000008.1"/>
</dbReference>
<dbReference type="SMART" id="SM00382">
    <property type="entry name" value="AAA"/>
    <property type="match status" value="1"/>
</dbReference>
<dbReference type="PANTHER" id="PTHR43166:SF30">
    <property type="entry name" value="METHIONINE IMPORT ATP-BINDING PROTEIN METN"/>
    <property type="match status" value="1"/>
</dbReference>
<dbReference type="Proteomes" id="UP000287857">
    <property type="component" value="Unassembled WGS sequence"/>
</dbReference>
<comment type="catalytic activity">
    <reaction evidence="9">
        <text>ATP + H2O = ADP + phosphate + H(+)</text>
        <dbReference type="Rhea" id="RHEA:13065"/>
        <dbReference type="ChEBI" id="CHEBI:15377"/>
        <dbReference type="ChEBI" id="CHEBI:15378"/>
        <dbReference type="ChEBI" id="CHEBI:30616"/>
        <dbReference type="ChEBI" id="CHEBI:43474"/>
        <dbReference type="ChEBI" id="CHEBI:456216"/>
    </reaction>
</comment>
<evidence type="ECO:0000256" key="10">
    <source>
        <dbReference type="ARBA" id="ARBA00055994"/>
    </source>
</evidence>
<keyword evidence="5" id="KW-0067">ATP-binding</keyword>
<dbReference type="EMBL" id="NGJS01000008">
    <property type="protein sequence ID" value="RST98790.1"/>
    <property type="molecule type" value="Genomic_DNA"/>
</dbReference>
<keyword evidence="2" id="KW-0813">Transport</keyword>
<feature type="domain" description="ABC transporter" evidence="11">
    <location>
        <begin position="2"/>
        <end position="238"/>
    </location>
</feature>
<dbReference type="GO" id="GO:0005524">
    <property type="term" value="F:ATP binding"/>
    <property type="evidence" value="ECO:0007669"/>
    <property type="project" value="UniProtKB-KW"/>
</dbReference>
<dbReference type="InterPro" id="IPR017871">
    <property type="entry name" value="ABC_transporter-like_CS"/>
</dbReference>
<dbReference type="OrthoDB" id="9802264at2"/>
<dbReference type="PROSITE" id="PS00211">
    <property type="entry name" value="ABC_TRANSPORTER_1"/>
    <property type="match status" value="1"/>
</dbReference>
<organism evidence="12 13">
    <name type="scientific">Vagococcus vulneris</name>
    <dbReference type="NCBI Taxonomy" id="1977869"/>
    <lineage>
        <taxon>Bacteria</taxon>
        <taxon>Bacillati</taxon>
        <taxon>Bacillota</taxon>
        <taxon>Bacilli</taxon>
        <taxon>Lactobacillales</taxon>
        <taxon>Enterococcaceae</taxon>
        <taxon>Vagococcus</taxon>
    </lineage>
</organism>
<protein>
    <recommendedName>
        <fullName evidence="11">ABC transporter domain-containing protein</fullName>
    </recommendedName>
</protein>
<reference evidence="12 13" key="1">
    <citation type="submission" date="2017-05" db="EMBL/GenBank/DDBJ databases">
        <title>Vagococcus spp. assemblies.</title>
        <authorList>
            <person name="Gulvik C.A."/>
        </authorList>
    </citation>
    <scope>NUCLEOTIDE SEQUENCE [LARGE SCALE GENOMIC DNA]</scope>
    <source>
        <strain evidence="12 13">SS1995</strain>
    </source>
</reference>
<dbReference type="InterPro" id="IPR027417">
    <property type="entry name" value="P-loop_NTPase"/>
</dbReference>
<keyword evidence="4" id="KW-0547">Nucleotide-binding</keyword>
<name>A0A429ZY03_9ENTE</name>
<evidence type="ECO:0000256" key="5">
    <source>
        <dbReference type="ARBA" id="ARBA00022840"/>
    </source>
</evidence>
<keyword evidence="6" id="KW-1278">Translocase</keyword>
<sequence length="243" mass="27442">MLLLENVSKSYQLKQRMVSALDDVSLKIKSGEILGIVGESGSGKSTLLKLINLMDKPDHGRILVENQDTAKWTKKDTINYKQLVGMIFQQFNLLENLTVLDNVLLPLRLSNNVSHNSAKEWLEFVGLSDKWNHYPHQLSGGQKQRVAIARALVKSPKLLLLDEATSSLDEQTTSEVVNLLKKIHQEMQITMVIVSHELETIKALCSRAIIMENGRLKTCIEVNQSNVLQDDTYPKKVIRILTQ</sequence>
<dbReference type="GO" id="GO:0006865">
    <property type="term" value="P:amino acid transport"/>
    <property type="evidence" value="ECO:0007669"/>
    <property type="project" value="UniProtKB-KW"/>
</dbReference>
<gene>
    <name evidence="12" type="ORF">CBF37_07010</name>
</gene>
<evidence type="ECO:0000256" key="4">
    <source>
        <dbReference type="ARBA" id="ARBA00022741"/>
    </source>
</evidence>
<comment type="function">
    <text evidence="10">Part of the ABC transporter FtsEX involved in cellular division. Has ATPase activity. Essential for cell division and viability.</text>
</comment>
<keyword evidence="3" id="KW-1003">Cell membrane</keyword>
<evidence type="ECO:0000313" key="13">
    <source>
        <dbReference type="Proteomes" id="UP000287857"/>
    </source>
</evidence>
<dbReference type="Gene3D" id="3.40.50.300">
    <property type="entry name" value="P-loop containing nucleotide triphosphate hydrolases"/>
    <property type="match status" value="1"/>
</dbReference>
<dbReference type="InterPro" id="IPR003593">
    <property type="entry name" value="AAA+_ATPase"/>
</dbReference>
<dbReference type="PROSITE" id="PS50893">
    <property type="entry name" value="ABC_TRANSPORTER_2"/>
    <property type="match status" value="1"/>
</dbReference>
<dbReference type="AlphaFoldDB" id="A0A429ZY03"/>
<dbReference type="Pfam" id="PF00005">
    <property type="entry name" value="ABC_tran"/>
    <property type="match status" value="1"/>
</dbReference>
<proteinExistence type="inferred from homology"/>
<comment type="similarity">
    <text evidence="1">Belongs to the ABC transporter superfamily.</text>
</comment>
<evidence type="ECO:0000256" key="3">
    <source>
        <dbReference type="ARBA" id="ARBA00022475"/>
    </source>
</evidence>
<evidence type="ECO:0000256" key="8">
    <source>
        <dbReference type="ARBA" id="ARBA00023136"/>
    </source>
</evidence>
<dbReference type="SUPFAM" id="SSF52540">
    <property type="entry name" value="P-loop containing nucleoside triphosphate hydrolases"/>
    <property type="match status" value="1"/>
</dbReference>
<dbReference type="FunFam" id="3.40.50.300:FF:000056">
    <property type="entry name" value="Cell division ATP-binding protein FtsE"/>
    <property type="match status" value="1"/>
</dbReference>
<dbReference type="GO" id="GO:0016887">
    <property type="term" value="F:ATP hydrolysis activity"/>
    <property type="evidence" value="ECO:0007669"/>
    <property type="project" value="InterPro"/>
</dbReference>
<keyword evidence="7" id="KW-0029">Amino-acid transport</keyword>
<keyword evidence="8" id="KW-0472">Membrane</keyword>
<comment type="caution">
    <text evidence="12">The sequence shown here is derived from an EMBL/GenBank/DDBJ whole genome shotgun (WGS) entry which is preliminary data.</text>
</comment>
<evidence type="ECO:0000259" key="11">
    <source>
        <dbReference type="PROSITE" id="PS50893"/>
    </source>
</evidence>
<keyword evidence="13" id="KW-1185">Reference proteome</keyword>
<evidence type="ECO:0000256" key="1">
    <source>
        <dbReference type="ARBA" id="ARBA00005417"/>
    </source>
</evidence>
<dbReference type="InterPro" id="IPR050086">
    <property type="entry name" value="MetN_ABC_transporter-like"/>
</dbReference>